<name>A0A8I2YKN3_9AGAM</name>
<evidence type="ECO:0000256" key="1">
    <source>
        <dbReference type="SAM" id="MobiDB-lite"/>
    </source>
</evidence>
<organism evidence="2 3">
    <name type="scientific">Boletus reticuloceps</name>
    <dbReference type="NCBI Taxonomy" id="495285"/>
    <lineage>
        <taxon>Eukaryota</taxon>
        <taxon>Fungi</taxon>
        <taxon>Dikarya</taxon>
        <taxon>Basidiomycota</taxon>
        <taxon>Agaricomycotina</taxon>
        <taxon>Agaricomycetes</taxon>
        <taxon>Agaricomycetidae</taxon>
        <taxon>Boletales</taxon>
        <taxon>Boletineae</taxon>
        <taxon>Boletaceae</taxon>
        <taxon>Boletoideae</taxon>
        <taxon>Boletus</taxon>
    </lineage>
</organism>
<feature type="compositionally biased region" description="Acidic residues" evidence="1">
    <location>
        <begin position="33"/>
        <end position="42"/>
    </location>
</feature>
<feature type="compositionally biased region" description="Acidic residues" evidence="1">
    <location>
        <begin position="1"/>
        <end position="14"/>
    </location>
</feature>
<feature type="region of interest" description="Disordered" evidence="1">
    <location>
        <begin position="1"/>
        <end position="220"/>
    </location>
</feature>
<feature type="compositionally biased region" description="Basic and acidic residues" evidence="1">
    <location>
        <begin position="150"/>
        <end position="160"/>
    </location>
</feature>
<accession>A0A8I2YKN3</accession>
<keyword evidence="3" id="KW-1185">Reference proteome</keyword>
<protein>
    <submittedName>
        <fullName evidence="2">Uncharacterized protein</fullName>
    </submittedName>
</protein>
<sequence>MEVIEVFDSDDEQTLVEAPRKVKSNPKRKIPYEDDDETDDDAPIIRKRAVPCVDDSKASGNSRKISRDEEEDVAAPPAKKGRAANLLPAKPKTAIEPEPAPRPTRDVSNGGKLKATGKDKGKGRVVVEPVERDDNERPPERVSKHKKRKKEEDNHDDQPRKAVKFSDTGPPHSSSRKLKENQPNKKGKCAAKSGLKDELDVPKLASKPSIHAKTPKGPPREVLERIKASAARHFRCVDSEPDELDCLS</sequence>
<proteinExistence type="predicted"/>
<evidence type="ECO:0000313" key="3">
    <source>
        <dbReference type="Proteomes" id="UP000683000"/>
    </source>
</evidence>
<dbReference type="AlphaFoldDB" id="A0A8I2YKN3"/>
<gene>
    <name evidence="2" type="ORF">JVT61DRAFT_4780</name>
</gene>
<reference evidence="2" key="1">
    <citation type="submission" date="2021-03" db="EMBL/GenBank/DDBJ databases">
        <title>Evolutionary innovations through gain and loss of genes in the ectomycorrhizal Boletales.</title>
        <authorList>
            <person name="Wu G."/>
            <person name="Miyauchi S."/>
            <person name="Morin E."/>
            <person name="Yang Z.-L."/>
            <person name="Xu J."/>
            <person name="Martin F.M."/>
        </authorList>
    </citation>
    <scope>NUCLEOTIDE SEQUENCE</scope>
    <source>
        <strain evidence="2">BR01</strain>
    </source>
</reference>
<dbReference type="EMBL" id="JAGFBS010000019">
    <property type="protein sequence ID" value="KAG6374134.1"/>
    <property type="molecule type" value="Genomic_DNA"/>
</dbReference>
<feature type="compositionally biased region" description="Basic and acidic residues" evidence="1">
    <location>
        <begin position="129"/>
        <end position="142"/>
    </location>
</feature>
<dbReference type="Proteomes" id="UP000683000">
    <property type="component" value="Unassembled WGS sequence"/>
</dbReference>
<comment type="caution">
    <text evidence="2">The sequence shown here is derived from an EMBL/GenBank/DDBJ whole genome shotgun (WGS) entry which is preliminary data.</text>
</comment>
<evidence type="ECO:0000313" key="2">
    <source>
        <dbReference type="EMBL" id="KAG6374134.1"/>
    </source>
</evidence>
<dbReference type="OrthoDB" id="3047765at2759"/>